<sequence length="57" mass="6845">MHTPGVFSGHEIRGKDLMLELVLFWYDIRQRMRVPRSNQIFSITYLNKLIILISSYF</sequence>
<organism evidence="1">
    <name type="scientific">Candidatus Methanogaster sp. ANME-2c ERB4</name>
    <dbReference type="NCBI Taxonomy" id="2759911"/>
    <lineage>
        <taxon>Archaea</taxon>
        <taxon>Methanobacteriati</taxon>
        <taxon>Methanobacteriota</taxon>
        <taxon>Stenosarchaea group</taxon>
        <taxon>Methanomicrobia</taxon>
        <taxon>Methanosarcinales</taxon>
        <taxon>ANME-2 cluster</taxon>
        <taxon>Candidatus Methanogasteraceae</taxon>
        <taxon>Candidatus Methanogaster</taxon>
    </lineage>
</organism>
<evidence type="ECO:0000313" key="1">
    <source>
        <dbReference type="EMBL" id="QNO47276.1"/>
    </source>
</evidence>
<dbReference type="EMBL" id="MT631253">
    <property type="protein sequence ID" value="QNO47276.1"/>
    <property type="molecule type" value="Genomic_DNA"/>
</dbReference>
<dbReference type="AlphaFoldDB" id="A0A7G9YGZ2"/>
<proteinExistence type="predicted"/>
<gene>
    <name evidence="1" type="ORF">BDMKHGCF_00019</name>
</gene>
<reference evidence="1" key="1">
    <citation type="submission" date="2020-06" db="EMBL/GenBank/DDBJ databases">
        <title>Unique genomic features of the anaerobic methanotrophic archaea.</title>
        <authorList>
            <person name="Chadwick G.L."/>
            <person name="Skennerton C.T."/>
            <person name="Laso-Perez R."/>
            <person name="Leu A.O."/>
            <person name="Speth D.R."/>
            <person name="Yu H."/>
            <person name="Morgan-Lang C."/>
            <person name="Hatzenpichler R."/>
            <person name="Goudeau D."/>
            <person name="Malmstrom R."/>
            <person name="Brazelton W.J."/>
            <person name="Woyke T."/>
            <person name="Hallam S.J."/>
            <person name="Tyson G.W."/>
            <person name="Wegener G."/>
            <person name="Boetius A."/>
            <person name="Orphan V."/>
        </authorList>
    </citation>
    <scope>NUCLEOTIDE SEQUENCE</scope>
</reference>
<name>A0A7G9YGZ2_9EURY</name>
<protein>
    <submittedName>
        <fullName evidence="1">Uncharacterized protein</fullName>
    </submittedName>
</protein>
<accession>A0A7G9YGZ2</accession>